<proteinExistence type="predicted"/>
<dbReference type="EMBL" id="FXTC01000011">
    <property type="protein sequence ID" value="SMO90932.1"/>
    <property type="molecule type" value="Genomic_DNA"/>
</dbReference>
<evidence type="ECO:0000313" key="1">
    <source>
        <dbReference type="EMBL" id="SMO90932.1"/>
    </source>
</evidence>
<gene>
    <name evidence="1" type="ORF">SAMN06265171_111130</name>
</gene>
<protein>
    <submittedName>
        <fullName evidence="1">Uncharacterized protein</fullName>
    </submittedName>
</protein>
<accession>A0A521F429</accession>
<keyword evidence="2" id="KW-1185">Reference proteome</keyword>
<evidence type="ECO:0000313" key="2">
    <source>
        <dbReference type="Proteomes" id="UP000316916"/>
    </source>
</evidence>
<dbReference type="Proteomes" id="UP000316916">
    <property type="component" value="Unassembled WGS sequence"/>
</dbReference>
<reference evidence="1 2" key="1">
    <citation type="submission" date="2017-05" db="EMBL/GenBank/DDBJ databases">
        <authorList>
            <person name="Varghese N."/>
            <person name="Submissions S."/>
        </authorList>
    </citation>
    <scope>NUCLEOTIDE SEQUENCE [LARGE SCALE GENOMIC DNA]</scope>
    <source>
        <strain evidence="1 2">DSM 29371</strain>
    </source>
</reference>
<name>A0A521F429_9FLAO</name>
<dbReference type="AlphaFoldDB" id="A0A521F429"/>
<organism evidence="1 2">
    <name type="scientific">Chryseobacterium rhizoplanae</name>
    <dbReference type="NCBI Taxonomy" id="1609531"/>
    <lineage>
        <taxon>Bacteria</taxon>
        <taxon>Pseudomonadati</taxon>
        <taxon>Bacteroidota</taxon>
        <taxon>Flavobacteriia</taxon>
        <taxon>Flavobacteriales</taxon>
        <taxon>Weeksellaceae</taxon>
        <taxon>Chryseobacterium group</taxon>
        <taxon>Chryseobacterium</taxon>
    </lineage>
</organism>
<sequence>MYSRSYFELRDSRCGVRVSELVSLCVGEFENGVGNFFFLLPAPQLLASNL</sequence>